<sequence length="1268" mass="142224">MHQLPLNITLSDSTFNNITSGLISIEGSKQTEDLSTLFIMSNCSFTNIKSSVNTFMEVQQKTEVVIERSSFTNLTLTTFISGVMNIFDGAKVTVLHSILTKNSATVASIAKIEANALMTIDNCSISENFAITNGVFEISSFGMAVIKNSQIFKNYAIQYPVGTVFLSTESSNITNTEIYSNKLISKSSVTTETSEDCVNLCFLHQEMKAYLNSTNLTATSEQGYLFQVLQGNLNILNSTHIHDENLVLKSFLSTVTVENSQFSNVEYSISPLNILDSIFTMEHTQISGAQASSVEESFIIANSAKMSVNNVTYSDSNSQIMISLSSHLEMNQIKIQNVSECPYLLSVVLCDWFYLANIEVQYSTPSEAVMVYVHDTANITLESINVSNTTSTFAFFKNSEITKITGLKMTSLNQTLTFVNSNVKELSHSEFKDNFSNSSGGAISMTNSKLAIESTNFTRNSATEGGAIIFECTSFASCELNITKSIFEKNSATVKGGAISYNYNYPNIIETTFINNSAVYGPNYASYPARIGERNSTINDPIEIDNVASGIIITENLELALIDLDDQVMVLDDENQILILPSDSSKSSVSGTNTAQVKQGVAVFDNLALEVSKELRKSNFSVSSKSINSAKVKEVLGSSFQQKELEASFRDCQPGERILGDKCEVCAAGTYSLSYNSTECAKCDFDAECLGGSEIYLRSGHWRRFHNSTKVVECINKDSCKGEYKPDGSSPAVCAEGYTGNLCAQCVVNDEVKYERVNDYECRKCPNAVWNGFQVIGVILLVLAFYIFLVIINVRKTSESELSVMLRILANYLQLITVSTSITNNFPSSILAISYPARIFGGSANVFLSFDCFIKDTEIKLFFDSNAIFKLFLLCFLPIILFCIIAVMWVFIYFVKRQWVPNPKRNLIISFITVVFLLHPKLTENSINLLRCSELDEDNKVVRIDTNIECFSSQHIKWIIFVSGPIILIWVIACPILALIIIYSGKKNSKNSNLSKYFIMIYQGLKPNRKYWEFINTLRKIVVLFSLLLSTTMAVGISMLALVFTARLQIYLDPYKNPQHSKVEYLAIMAGILTISGGLLFSQDEQHKILNSYILVAIVIINFKFILEWLYFVVSIYKKNQIAMFILKISSKLLCKKEKILSDNAKEFENANNSLNLQKNRLSSIDAQQYQTPMHKKLLPKPIKMKRKGVILKKKKRIKKCKKGRFRRMKREEEEKEQEHHNTTENQNSLRTDQRYSGRSPRSGRRNAVSFYPATEAKQNKLSEFKFL</sequence>
<feature type="region of interest" description="Disordered" evidence="1">
    <location>
        <begin position="1196"/>
        <end position="1254"/>
    </location>
</feature>
<dbReference type="CDD" id="cd00185">
    <property type="entry name" value="TNFRSF"/>
    <property type="match status" value="1"/>
</dbReference>
<reference evidence="3" key="1">
    <citation type="submission" date="2023-07" db="EMBL/GenBank/DDBJ databases">
        <authorList>
            <consortium name="AG Swart"/>
            <person name="Singh M."/>
            <person name="Singh A."/>
            <person name="Seah K."/>
            <person name="Emmerich C."/>
        </authorList>
    </citation>
    <scope>NUCLEOTIDE SEQUENCE</scope>
    <source>
        <strain evidence="3">DP1</strain>
    </source>
</reference>
<dbReference type="SUPFAM" id="SSF51126">
    <property type="entry name" value="Pectin lyase-like"/>
    <property type="match status" value="2"/>
</dbReference>
<organism evidence="3 4">
    <name type="scientific">Euplotes crassus</name>
    <dbReference type="NCBI Taxonomy" id="5936"/>
    <lineage>
        <taxon>Eukaryota</taxon>
        <taxon>Sar</taxon>
        <taxon>Alveolata</taxon>
        <taxon>Ciliophora</taxon>
        <taxon>Intramacronucleata</taxon>
        <taxon>Spirotrichea</taxon>
        <taxon>Hypotrichia</taxon>
        <taxon>Euplotida</taxon>
        <taxon>Euplotidae</taxon>
        <taxon>Moneuplotes</taxon>
    </lineage>
</organism>
<feature type="transmembrane region" description="Helical" evidence="2">
    <location>
        <begin position="1021"/>
        <end position="1044"/>
    </location>
</feature>
<dbReference type="AlphaFoldDB" id="A0AAD1UD85"/>
<evidence type="ECO:0000256" key="1">
    <source>
        <dbReference type="SAM" id="MobiDB-lite"/>
    </source>
</evidence>
<gene>
    <name evidence="3" type="ORF">ECRASSUSDP1_LOCUS8320</name>
</gene>
<evidence type="ECO:0000256" key="2">
    <source>
        <dbReference type="SAM" id="Phobius"/>
    </source>
</evidence>
<feature type="transmembrane region" description="Helical" evidence="2">
    <location>
        <begin position="871"/>
        <end position="895"/>
    </location>
</feature>
<evidence type="ECO:0000313" key="4">
    <source>
        <dbReference type="Proteomes" id="UP001295684"/>
    </source>
</evidence>
<feature type="transmembrane region" description="Helical" evidence="2">
    <location>
        <begin position="1093"/>
        <end position="1114"/>
    </location>
</feature>
<proteinExistence type="predicted"/>
<keyword evidence="2" id="KW-0812">Transmembrane</keyword>
<feature type="transmembrane region" description="Helical" evidence="2">
    <location>
        <begin position="768"/>
        <end position="792"/>
    </location>
</feature>
<dbReference type="PANTHER" id="PTHR11319">
    <property type="entry name" value="G PROTEIN-COUPLED RECEPTOR-RELATED"/>
    <property type="match status" value="1"/>
</dbReference>
<feature type="compositionally biased region" description="Basic and acidic residues" evidence="1">
    <location>
        <begin position="1210"/>
        <end position="1223"/>
    </location>
</feature>
<keyword evidence="2" id="KW-1133">Transmembrane helix</keyword>
<feature type="transmembrane region" description="Helical" evidence="2">
    <location>
        <begin position="907"/>
        <end position="923"/>
    </location>
</feature>
<dbReference type="InterPro" id="IPR011050">
    <property type="entry name" value="Pectin_lyase_fold/virulence"/>
</dbReference>
<dbReference type="EMBL" id="CAMPGE010008135">
    <property type="protein sequence ID" value="CAI2367043.1"/>
    <property type="molecule type" value="Genomic_DNA"/>
</dbReference>
<feature type="compositionally biased region" description="Basic residues" evidence="1">
    <location>
        <begin position="1196"/>
        <end position="1209"/>
    </location>
</feature>
<feature type="transmembrane region" description="Helical" evidence="2">
    <location>
        <begin position="958"/>
        <end position="983"/>
    </location>
</feature>
<comment type="caution">
    <text evidence="3">The sequence shown here is derived from an EMBL/GenBank/DDBJ whole genome shotgun (WGS) entry which is preliminary data.</text>
</comment>
<protein>
    <submittedName>
        <fullName evidence="3">Uncharacterized protein</fullName>
    </submittedName>
</protein>
<accession>A0AAD1UD85</accession>
<name>A0AAD1UD85_EUPCR</name>
<dbReference type="Proteomes" id="UP001295684">
    <property type="component" value="Unassembled WGS sequence"/>
</dbReference>
<feature type="transmembrane region" description="Helical" evidence="2">
    <location>
        <begin position="1065"/>
        <end position="1081"/>
    </location>
</feature>
<keyword evidence="4" id="KW-1185">Reference proteome</keyword>
<keyword evidence="2" id="KW-0472">Membrane</keyword>
<dbReference type="PANTHER" id="PTHR11319:SF35">
    <property type="entry name" value="OUTER MEMBRANE PROTEIN PMPC-RELATED"/>
    <property type="match status" value="1"/>
</dbReference>
<evidence type="ECO:0000313" key="3">
    <source>
        <dbReference type="EMBL" id="CAI2367043.1"/>
    </source>
</evidence>